<dbReference type="STRING" id="453304.ATC03_07985"/>
<reference evidence="3 4" key="1">
    <citation type="journal article" date="2016" name="Int. J. Syst. Evol. Microbiol.">
        <title>Agromyces aureus sp. nov., isolated from the rhizosphere of Salix caprea L. grown in a heavy-metal-contaminated soil.</title>
        <authorList>
            <person name="Corretto E."/>
            <person name="Antonielli L."/>
            <person name="Sessitsch A."/>
            <person name="Compant S."/>
            <person name="Gorfer M."/>
            <person name="Kuffner M."/>
            <person name="Brader G."/>
        </authorList>
    </citation>
    <scope>NUCLEOTIDE SEQUENCE [LARGE SCALE GENOMIC DNA]</scope>
    <source>
        <strain evidence="3 4">AR33</strain>
    </source>
</reference>
<reference evidence="4" key="2">
    <citation type="submission" date="2016-01" db="EMBL/GenBank/DDBJ databases">
        <title>Complete genome sequence of Agromyces aureus AR33T and comparison with related organisms.</title>
        <authorList>
            <person name="Corretto E."/>
            <person name="Antonielli L."/>
            <person name="Sessitsch A."/>
            <person name="Brader G."/>
        </authorList>
    </citation>
    <scope>NUCLEOTIDE SEQUENCE [LARGE SCALE GENOMIC DNA]</scope>
    <source>
        <strain evidence="4">AR33</strain>
    </source>
</reference>
<keyword evidence="4" id="KW-1185">Reference proteome</keyword>
<evidence type="ECO:0000313" key="3">
    <source>
        <dbReference type="EMBL" id="ANJ26659.1"/>
    </source>
</evidence>
<sequence length="82" mass="8743">MLVTAIHAAAPLVACVMPIMVLLPVGAVLGRSAVDQSAGCRRHHANRPATATRGIREPTADGRPRHPPTNEPPRLSRRTRAP</sequence>
<organism evidence="3 4">
    <name type="scientific">Agromyces aureus</name>
    <dbReference type="NCBI Taxonomy" id="453304"/>
    <lineage>
        <taxon>Bacteria</taxon>
        <taxon>Bacillati</taxon>
        <taxon>Actinomycetota</taxon>
        <taxon>Actinomycetes</taxon>
        <taxon>Micrococcales</taxon>
        <taxon>Microbacteriaceae</taxon>
        <taxon>Agromyces</taxon>
    </lineage>
</organism>
<dbReference type="Proteomes" id="UP000078437">
    <property type="component" value="Chromosome"/>
</dbReference>
<protein>
    <submittedName>
        <fullName evidence="3">Uncharacterized protein</fullName>
    </submittedName>
</protein>
<accession>A0A191WEQ0</accession>
<keyword evidence="2" id="KW-0472">Membrane</keyword>
<name>A0A191WEQ0_9MICO</name>
<gene>
    <name evidence="3" type="ORF">ATC03_07985</name>
</gene>
<feature type="region of interest" description="Disordered" evidence="1">
    <location>
        <begin position="35"/>
        <end position="82"/>
    </location>
</feature>
<keyword evidence="2" id="KW-0812">Transmembrane</keyword>
<keyword evidence="2" id="KW-1133">Transmembrane helix</keyword>
<dbReference type="AlphaFoldDB" id="A0A191WEQ0"/>
<feature type="transmembrane region" description="Helical" evidence="2">
    <location>
        <begin position="6"/>
        <end position="29"/>
    </location>
</feature>
<dbReference type="KEGG" id="agy:ATC03_07985"/>
<evidence type="ECO:0000313" key="4">
    <source>
        <dbReference type="Proteomes" id="UP000078437"/>
    </source>
</evidence>
<dbReference type="EMBL" id="CP013979">
    <property type="protein sequence ID" value="ANJ26659.1"/>
    <property type="molecule type" value="Genomic_DNA"/>
</dbReference>
<evidence type="ECO:0000256" key="1">
    <source>
        <dbReference type="SAM" id="MobiDB-lite"/>
    </source>
</evidence>
<proteinExistence type="predicted"/>
<evidence type="ECO:0000256" key="2">
    <source>
        <dbReference type="SAM" id="Phobius"/>
    </source>
</evidence>
<feature type="compositionally biased region" description="Basic and acidic residues" evidence="1">
    <location>
        <begin position="54"/>
        <end position="64"/>
    </location>
</feature>